<feature type="region of interest" description="Disordered" evidence="1">
    <location>
        <begin position="69"/>
        <end position="126"/>
    </location>
</feature>
<evidence type="ECO:0000313" key="2">
    <source>
        <dbReference type="EMBL" id="KAA8492498.1"/>
    </source>
</evidence>
<proteinExistence type="predicted"/>
<comment type="caution">
    <text evidence="2">The sequence shown here is derived from an EMBL/GenBank/DDBJ whole genome shotgun (WGS) entry which is preliminary data.</text>
</comment>
<dbReference type="AlphaFoldDB" id="A0A5J4YMM5"/>
<feature type="compositionally biased region" description="Basic and acidic residues" evidence="1">
    <location>
        <begin position="74"/>
        <end position="87"/>
    </location>
</feature>
<feature type="compositionally biased region" description="Polar residues" evidence="1">
    <location>
        <begin position="117"/>
        <end position="126"/>
    </location>
</feature>
<organism evidence="2 3">
    <name type="scientific">Porphyridium purpureum</name>
    <name type="common">Red alga</name>
    <name type="synonym">Porphyridium cruentum</name>
    <dbReference type="NCBI Taxonomy" id="35688"/>
    <lineage>
        <taxon>Eukaryota</taxon>
        <taxon>Rhodophyta</taxon>
        <taxon>Bangiophyceae</taxon>
        <taxon>Porphyridiales</taxon>
        <taxon>Porphyridiaceae</taxon>
        <taxon>Porphyridium</taxon>
    </lineage>
</organism>
<accession>A0A5J4YMM5</accession>
<keyword evidence="3" id="KW-1185">Reference proteome</keyword>
<sequence>MLPHGPTTMTDAHAKHLQTERWCFVHTMNVVRQEKLKNAPAVTSFQFSQTHEVPEVFSSTLDSMRMRLGTSSAHEQESELDQSEHSEQSQSDDSCRASSTESGESSVTSFLGCSVPERSNSGKVADSRSSILVSRIQHMHDLLEEDLSQEERRDVVERLARFEAAIARRALISARRQRECMDDPMFEQI</sequence>
<protein>
    <submittedName>
        <fullName evidence="2">Uncharacterized protein</fullName>
    </submittedName>
</protein>
<dbReference type="EMBL" id="VRMN01000009">
    <property type="protein sequence ID" value="KAA8492498.1"/>
    <property type="molecule type" value="Genomic_DNA"/>
</dbReference>
<reference evidence="3" key="1">
    <citation type="journal article" date="2019" name="Nat. Commun.">
        <title>Expansion of phycobilisome linker gene families in mesophilic red algae.</title>
        <authorList>
            <person name="Lee J."/>
            <person name="Kim D."/>
            <person name="Bhattacharya D."/>
            <person name="Yoon H.S."/>
        </authorList>
    </citation>
    <scope>NUCLEOTIDE SEQUENCE [LARGE SCALE GENOMIC DNA]</scope>
    <source>
        <strain evidence="3">CCMP 1328</strain>
    </source>
</reference>
<evidence type="ECO:0000256" key="1">
    <source>
        <dbReference type="SAM" id="MobiDB-lite"/>
    </source>
</evidence>
<evidence type="ECO:0000313" key="3">
    <source>
        <dbReference type="Proteomes" id="UP000324585"/>
    </source>
</evidence>
<dbReference type="Proteomes" id="UP000324585">
    <property type="component" value="Unassembled WGS sequence"/>
</dbReference>
<gene>
    <name evidence="2" type="ORF">FVE85_8005</name>
</gene>
<feature type="compositionally biased region" description="Low complexity" evidence="1">
    <location>
        <begin position="88"/>
        <end position="109"/>
    </location>
</feature>
<name>A0A5J4YMM5_PORPP</name>